<sequence>MAISVKNSASNTVEVSINHWETDVDTSTKPFKMAPGASDSWNRTDLRGYVIYVQLGGSATPYYVLSTSNIVIYDDKVTDSGQTLLPANKRFG</sequence>
<dbReference type="RefSeq" id="WP_009913315.1">
    <property type="nucleotide sequence ID" value="NZ_CP013380.1"/>
</dbReference>
<dbReference type="AlphaFoldDB" id="A0A7U4P2L6"/>
<protein>
    <submittedName>
        <fullName evidence="1">Uncharacterized protein</fullName>
    </submittedName>
</protein>
<accession>A0A7T2TZQ8</accession>
<reference evidence="1 2" key="1">
    <citation type="submission" date="2020-12" db="EMBL/GenBank/DDBJ databases">
        <title>FDA dAtabase for Regulatory Grade micrObial Sequences (FDA-ARGOS): Supporting development and validation of Infectious Disease Dx tests.</title>
        <authorList>
            <person name="Nelson B."/>
            <person name="Plummer A."/>
            <person name="Tallon L."/>
            <person name="Sadzewicz L."/>
            <person name="Zhao X."/>
            <person name="Boylan J."/>
            <person name="Ott S."/>
            <person name="Bowen H."/>
            <person name="Vavikolanu K."/>
            <person name="Mehta A."/>
            <person name="Aluvathingal J."/>
            <person name="Nadendla S."/>
            <person name="Myers T."/>
            <person name="Yan Y."/>
            <person name="Sichtig H."/>
        </authorList>
    </citation>
    <scope>NUCLEOTIDE SEQUENCE [LARGE SCALE GENOMIC DNA]</scope>
    <source>
        <strain evidence="1 2">FDAARGOS_899</strain>
    </source>
</reference>
<proteinExistence type="predicted"/>
<dbReference type="EMBL" id="CP065686">
    <property type="protein sequence ID" value="QPS42976.1"/>
    <property type="molecule type" value="Genomic_DNA"/>
</dbReference>
<gene>
    <name evidence="1" type="ORF">I6G56_15550</name>
</gene>
<dbReference type="KEGG" id="bhg:I6G56_15550"/>
<evidence type="ECO:0000313" key="1">
    <source>
        <dbReference type="EMBL" id="QPS42976.1"/>
    </source>
</evidence>
<evidence type="ECO:0000313" key="2">
    <source>
        <dbReference type="Proteomes" id="UP000594943"/>
    </source>
</evidence>
<accession>A0A7U4P2L6</accession>
<organism evidence="1 2">
    <name type="scientific">Burkholderia humptydooensis</name>
    <dbReference type="NCBI Taxonomy" id="430531"/>
    <lineage>
        <taxon>Bacteria</taxon>
        <taxon>Pseudomonadati</taxon>
        <taxon>Pseudomonadota</taxon>
        <taxon>Betaproteobacteria</taxon>
        <taxon>Burkholderiales</taxon>
        <taxon>Burkholderiaceae</taxon>
        <taxon>Burkholderia</taxon>
        <taxon>pseudomallei group</taxon>
    </lineage>
</organism>
<name>A0A7U4P2L6_9BURK</name>
<dbReference type="Proteomes" id="UP000594943">
    <property type="component" value="Chromosome 1"/>
</dbReference>